<dbReference type="InterPro" id="IPR048925">
    <property type="entry name" value="RdfA"/>
</dbReference>
<accession>A0A1N7GL62</accession>
<dbReference type="EMBL" id="FTNR01000013">
    <property type="protein sequence ID" value="SIS13290.1"/>
    <property type="molecule type" value="Genomic_DNA"/>
</dbReference>
<dbReference type="Proteomes" id="UP000185936">
    <property type="component" value="Unassembled WGS sequence"/>
</dbReference>
<evidence type="ECO:0000313" key="1">
    <source>
        <dbReference type="EMBL" id="SIS13290.1"/>
    </source>
</evidence>
<sequence length="211" mass="23844">MSNETGNCKIDRISQKWDLESLDERLLERREAGDSLRDLETYYNQQVLEAAMTAAGMEPLEGEVENLYQLLTGDNVGAGTKVEAQSRLKRNDVDPETITSDFVSYQTVRTHLNDCLNVETKRDTGIDETGAKNIVFKLLSRTESITKRTIERLRSSDRLAIGEPEVTLSLRVACKDCGEEYTFTRLVERGRCSCSHEDVSTDQTSDEYSND</sequence>
<dbReference type="AlphaFoldDB" id="A0A1N7GL62"/>
<proteinExistence type="predicted"/>
<evidence type="ECO:0000313" key="2">
    <source>
        <dbReference type="Proteomes" id="UP000185936"/>
    </source>
</evidence>
<gene>
    <name evidence="1" type="ORF">SAMN05421752_11324</name>
</gene>
<organism evidence="1 2">
    <name type="scientific">Natronorubrum thiooxidans</name>
    <dbReference type="NCBI Taxonomy" id="308853"/>
    <lineage>
        <taxon>Archaea</taxon>
        <taxon>Methanobacteriati</taxon>
        <taxon>Methanobacteriota</taxon>
        <taxon>Stenosarchaea group</taxon>
        <taxon>Halobacteria</taxon>
        <taxon>Halobacteriales</taxon>
        <taxon>Natrialbaceae</taxon>
        <taxon>Natronorubrum</taxon>
    </lineage>
</organism>
<name>A0A1N7GL62_9EURY</name>
<reference evidence="2" key="1">
    <citation type="submission" date="2017-01" db="EMBL/GenBank/DDBJ databases">
        <authorList>
            <person name="Varghese N."/>
            <person name="Submissions S."/>
        </authorList>
    </citation>
    <scope>NUCLEOTIDE SEQUENCE [LARGE SCALE GENOMIC DNA]</scope>
    <source>
        <strain evidence="2">type strain: HArc-</strain>
    </source>
</reference>
<dbReference type="OrthoDB" id="304916at2157"/>
<dbReference type="Pfam" id="PF21811">
    <property type="entry name" value="RdfA"/>
    <property type="match status" value="1"/>
</dbReference>
<dbReference type="RefSeq" id="WP_076610194.1">
    <property type="nucleotide sequence ID" value="NZ_FTNR01000013.1"/>
</dbReference>
<keyword evidence="2" id="KW-1185">Reference proteome</keyword>
<protein>
    <submittedName>
        <fullName evidence="1">Uncharacterized protein</fullName>
    </submittedName>
</protein>
<dbReference type="STRING" id="308853.SAMN05421752_11324"/>